<evidence type="ECO:0000313" key="2">
    <source>
        <dbReference type="Proteomes" id="UP000815325"/>
    </source>
</evidence>
<gene>
    <name evidence="1" type="ORF">DUNSADRAFT_12194</name>
</gene>
<evidence type="ECO:0000313" key="1">
    <source>
        <dbReference type="EMBL" id="KAF5832051.1"/>
    </source>
</evidence>
<reference evidence="1" key="1">
    <citation type="submission" date="2017-08" db="EMBL/GenBank/DDBJ databases">
        <authorList>
            <person name="Polle J.E."/>
            <person name="Barry K."/>
            <person name="Cushman J."/>
            <person name="Schmutz J."/>
            <person name="Tran D."/>
            <person name="Hathwaick L.T."/>
            <person name="Yim W.C."/>
            <person name="Jenkins J."/>
            <person name="Mckie-Krisberg Z.M."/>
            <person name="Prochnik S."/>
            <person name="Lindquist E."/>
            <person name="Dockter R.B."/>
            <person name="Adam C."/>
            <person name="Molina H."/>
            <person name="Bunkerborg J."/>
            <person name="Jin E."/>
            <person name="Buchheim M."/>
            <person name="Magnuson J."/>
        </authorList>
    </citation>
    <scope>NUCLEOTIDE SEQUENCE</scope>
    <source>
        <strain evidence="1">CCAP 19/18</strain>
    </source>
</reference>
<dbReference type="Proteomes" id="UP000815325">
    <property type="component" value="Unassembled WGS sequence"/>
</dbReference>
<dbReference type="EMBL" id="MU069901">
    <property type="protein sequence ID" value="KAF5832051.1"/>
    <property type="molecule type" value="Genomic_DNA"/>
</dbReference>
<accession>A0ABQ7GBQ7</accession>
<proteinExistence type="predicted"/>
<comment type="caution">
    <text evidence="1">The sequence shown here is derived from an EMBL/GenBank/DDBJ whole genome shotgun (WGS) entry which is preliminary data.</text>
</comment>
<protein>
    <submittedName>
        <fullName evidence="1">Uncharacterized protein</fullName>
    </submittedName>
</protein>
<organism evidence="1 2">
    <name type="scientific">Dunaliella salina</name>
    <name type="common">Green alga</name>
    <name type="synonym">Protococcus salinus</name>
    <dbReference type="NCBI Taxonomy" id="3046"/>
    <lineage>
        <taxon>Eukaryota</taxon>
        <taxon>Viridiplantae</taxon>
        <taxon>Chlorophyta</taxon>
        <taxon>core chlorophytes</taxon>
        <taxon>Chlorophyceae</taxon>
        <taxon>CS clade</taxon>
        <taxon>Chlamydomonadales</taxon>
        <taxon>Dunaliellaceae</taxon>
        <taxon>Dunaliella</taxon>
    </lineage>
</organism>
<name>A0ABQ7GBQ7_DUNSA</name>
<sequence>MEAWYAQQSAYGPPAPYDYGYYEGDDAYEEYEDGYEDYGSQMNPLVAHAAATQSLTMSELMAVPHTLLQLLLTLVVCSSHPPVAPPASQSLTMSQLMAAQTSMDASLNPYNPRLGSSNPMRMAAQTSMDASRNAYKPSKPSTCECTCECTCAPEANQAPERTCECTCECTCAPEANQAPEWPEPLCTQAENGCLNYQGNYACPQCLPPLEEDGGVHAQEAAVLSTDQCTNMPNLAIVCCPL</sequence>
<keyword evidence="2" id="KW-1185">Reference proteome</keyword>